<keyword evidence="3" id="KW-0812">Transmembrane</keyword>
<keyword evidence="1" id="KW-0732">Signal</keyword>
<sequence length="650" mass="68485">MSDGSPMAQVAIPSFSFRRRLGLQRRLAFLLLAQEAAASNRRFRGLQAATSTFTTTRTIDPCPSSTTACECAAGEICVWKPYSGGGGVCENVGTKGHIDCFLCAQQEHCATITCPGITTACACAAAAGCAWADAASGCVSSLLSSTSCTACPTQAGCDVDPPQLASYFPQRGGSHSSGSDLRVVLRFTENVRWCSGSSISSGVSFWCAGSVNEQSVPRTHMQISSRTLSIDMSWYLSTIQLESARTCGISIEPMTVCDEDAVPYAGLSREDYSFQLLDTNPPILIDFDPNSMSVAVPLDGAVNLLWSEPVLLASGDLTATLSRLEVDSTGTTTAVQSVPIVLKAPSAEILSSSLLRIHLDTLLRSGKTYTLELPEGAVRDMAGNPSAHLPAQAYNFRAATGTNVSGTPQQTTSSTAVGIVILIVSLTVFCTLAAGIGTIKLWRSHANKLKAYLPQEGAGRRKPAQSAPISIPVPETTKPAYDKSASASPFAEEKARAETAYRSAAAAAERLGKDAGSNSANSANSESKPASGATWAQRPGSKTGPSPSPKVHPGFNAGRNRRSTPPPAGEGSSGGNKAPASAPAPETNLSPEVKAVEKRLHDTMDQPIATRRKLFKELLVEYHPDKNSSAHAKEVFQYVNNARSWFLVET</sequence>
<dbReference type="AlphaFoldDB" id="A0A812P628"/>
<evidence type="ECO:0000313" key="5">
    <source>
        <dbReference type="EMBL" id="CAE7322107.1"/>
    </source>
</evidence>
<gene>
    <name evidence="5" type="ORF">SNAT2548_LOCUS16879</name>
</gene>
<dbReference type="InterPro" id="IPR032812">
    <property type="entry name" value="SbsA_Ig"/>
</dbReference>
<dbReference type="Gene3D" id="1.10.287.110">
    <property type="entry name" value="DnaJ domain"/>
    <property type="match status" value="1"/>
</dbReference>
<proteinExistence type="predicted"/>
<organism evidence="5 6">
    <name type="scientific">Symbiodinium natans</name>
    <dbReference type="NCBI Taxonomy" id="878477"/>
    <lineage>
        <taxon>Eukaryota</taxon>
        <taxon>Sar</taxon>
        <taxon>Alveolata</taxon>
        <taxon>Dinophyceae</taxon>
        <taxon>Suessiales</taxon>
        <taxon>Symbiodiniaceae</taxon>
        <taxon>Symbiodinium</taxon>
    </lineage>
</organism>
<protein>
    <recommendedName>
        <fullName evidence="4">SbsA Ig-like domain-containing protein</fullName>
    </recommendedName>
</protein>
<name>A0A812P628_9DINO</name>
<dbReference type="EMBL" id="CAJNDS010002094">
    <property type="protein sequence ID" value="CAE7322107.1"/>
    <property type="molecule type" value="Genomic_DNA"/>
</dbReference>
<feature type="compositionally biased region" description="Low complexity" evidence="2">
    <location>
        <begin position="517"/>
        <end position="531"/>
    </location>
</feature>
<feature type="region of interest" description="Disordered" evidence="2">
    <location>
        <begin position="456"/>
        <end position="492"/>
    </location>
</feature>
<feature type="region of interest" description="Disordered" evidence="2">
    <location>
        <begin position="511"/>
        <end position="591"/>
    </location>
</feature>
<comment type="caution">
    <text evidence="5">The sequence shown here is derived from an EMBL/GenBank/DDBJ whole genome shotgun (WGS) entry which is preliminary data.</text>
</comment>
<dbReference type="InterPro" id="IPR036869">
    <property type="entry name" value="J_dom_sf"/>
</dbReference>
<reference evidence="5" key="1">
    <citation type="submission" date="2021-02" db="EMBL/GenBank/DDBJ databases">
        <authorList>
            <person name="Dougan E. K."/>
            <person name="Rhodes N."/>
            <person name="Thang M."/>
            <person name="Chan C."/>
        </authorList>
    </citation>
    <scope>NUCLEOTIDE SEQUENCE</scope>
</reference>
<dbReference type="CDD" id="cd06257">
    <property type="entry name" value="DnaJ"/>
    <property type="match status" value="1"/>
</dbReference>
<dbReference type="SUPFAM" id="SSF46565">
    <property type="entry name" value="Chaperone J-domain"/>
    <property type="match status" value="1"/>
</dbReference>
<dbReference type="InterPro" id="IPR001623">
    <property type="entry name" value="DnaJ_domain"/>
</dbReference>
<evidence type="ECO:0000313" key="6">
    <source>
        <dbReference type="Proteomes" id="UP000604046"/>
    </source>
</evidence>
<dbReference type="OrthoDB" id="428386at2759"/>
<evidence type="ECO:0000256" key="3">
    <source>
        <dbReference type="SAM" id="Phobius"/>
    </source>
</evidence>
<feature type="transmembrane region" description="Helical" evidence="3">
    <location>
        <begin position="416"/>
        <end position="442"/>
    </location>
</feature>
<accession>A0A812P628</accession>
<evidence type="ECO:0000256" key="2">
    <source>
        <dbReference type="SAM" id="MobiDB-lite"/>
    </source>
</evidence>
<dbReference type="Pfam" id="PF13205">
    <property type="entry name" value="Big_5"/>
    <property type="match status" value="1"/>
</dbReference>
<evidence type="ECO:0000256" key="1">
    <source>
        <dbReference type="ARBA" id="ARBA00022729"/>
    </source>
</evidence>
<keyword evidence="3" id="KW-1133">Transmembrane helix</keyword>
<keyword evidence="3" id="KW-0472">Membrane</keyword>
<evidence type="ECO:0000259" key="4">
    <source>
        <dbReference type="Pfam" id="PF13205"/>
    </source>
</evidence>
<keyword evidence="6" id="KW-1185">Reference proteome</keyword>
<feature type="domain" description="SbsA Ig-like" evidence="4">
    <location>
        <begin position="278"/>
        <end position="396"/>
    </location>
</feature>
<dbReference type="Proteomes" id="UP000604046">
    <property type="component" value="Unassembled WGS sequence"/>
</dbReference>